<sequence>MQVCTPYKKWATATPRPRDTKRKINTQNRLWDDLCGGLHHFSASELLDTSLDHPPPRGIEMPGSQKPAMGRHTGCALKSTLSSPLALSRKYDYSRLTTGEKEILGFYWAKARGFK</sequence>
<accession>A0AAV7U695</accession>
<feature type="region of interest" description="Disordered" evidence="1">
    <location>
        <begin position="49"/>
        <end position="72"/>
    </location>
</feature>
<organism evidence="2 3">
    <name type="scientific">Pleurodeles waltl</name>
    <name type="common">Iberian ribbed newt</name>
    <dbReference type="NCBI Taxonomy" id="8319"/>
    <lineage>
        <taxon>Eukaryota</taxon>
        <taxon>Metazoa</taxon>
        <taxon>Chordata</taxon>
        <taxon>Craniata</taxon>
        <taxon>Vertebrata</taxon>
        <taxon>Euteleostomi</taxon>
        <taxon>Amphibia</taxon>
        <taxon>Batrachia</taxon>
        <taxon>Caudata</taxon>
        <taxon>Salamandroidea</taxon>
        <taxon>Salamandridae</taxon>
        <taxon>Pleurodelinae</taxon>
        <taxon>Pleurodeles</taxon>
    </lineage>
</organism>
<reference evidence="2" key="1">
    <citation type="journal article" date="2022" name="bioRxiv">
        <title>Sequencing and chromosome-scale assembly of the giantPleurodeles waltlgenome.</title>
        <authorList>
            <person name="Brown T."/>
            <person name="Elewa A."/>
            <person name="Iarovenko S."/>
            <person name="Subramanian E."/>
            <person name="Araus A.J."/>
            <person name="Petzold A."/>
            <person name="Susuki M."/>
            <person name="Suzuki K.-i.T."/>
            <person name="Hayashi T."/>
            <person name="Toyoda A."/>
            <person name="Oliveira C."/>
            <person name="Osipova E."/>
            <person name="Leigh N.D."/>
            <person name="Simon A."/>
            <person name="Yun M.H."/>
        </authorList>
    </citation>
    <scope>NUCLEOTIDE SEQUENCE</scope>
    <source>
        <strain evidence="2">20211129_DDA</strain>
        <tissue evidence="2">Liver</tissue>
    </source>
</reference>
<dbReference type="AlphaFoldDB" id="A0AAV7U695"/>
<evidence type="ECO:0000256" key="1">
    <source>
        <dbReference type="SAM" id="MobiDB-lite"/>
    </source>
</evidence>
<keyword evidence="3" id="KW-1185">Reference proteome</keyword>
<protein>
    <submittedName>
        <fullName evidence="2">Uncharacterized protein</fullName>
    </submittedName>
</protein>
<comment type="caution">
    <text evidence="2">The sequence shown here is derived from an EMBL/GenBank/DDBJ whole genome shotgun (WGS) entry which is preliminary data.</text>
</comment>
<name>A0AAV7U695_PLEWA</name>
<evidence type="ECO:0000313" key="2">
    <source>
        <dbReference type="EMBL" id="KAJ1183609.1"/>
    </source>
</evidence>
<gene>
    <name evidence="2" type="ORF">NDU88_000426</name>
</gene>
<proteinExistence type="predicted"/>
<dbReference type="EMBL" id="JANPWB010000005">
    <property type="protein sequence ID" value="KAJ1183609.1"/>
    <property type="molecule type" value="Genomic_DNA"/>
</dbReference>
<evidence type="ECO:0000313" key="3">
    <source>
        <dbReference type="Proteomes" id="UP001066276"/>
    </source>
</evidence>
<dbReference type="Proteomes" id="UP001066276">
    <property type="component" value="Chromosome 3_1"/>
</dbReference>